<feature type="transmembrane region" description="Helical" evidence="9">
    <location>
        <begin position="364"/>
        <end position="383"/>
    </location>
</feature>
<feature type="region of interest" description="Disordered" evidence="8">
    <location>
        <begin position="1"/>
        <end position="58"/>
    </location>
</feature>
<dbReference type="PIRSF" id="PIRSF015921">
    <property type="entry name" value="FA_sphinglp_des"/>
    <property type="match status" value="1"/>
</dbReference>
<dbReference type="InterPro" id="IPR005804">
    <property type="entry name" value="FA_desaturase_dom"/>
</dbReference>
<feature type="transmembrane region" description="Helical" evidence="9">
    <location>
        <begin position="340"/>
        <end position="357"/>
    </location>
</feature>
<evidence type="ECO:0000256" key="7">
    <source>
        <dbReference type="ARBA" id="ARBA00023136"/>
    </source>
</evidence>
<evidence type="ECO:0000256" key="4">
    <source>
        <dbReference type="ARBA" id="ARBA00022989"/>
    </source>
</evidence>
<evidence type="ECO:0000313" key="12">
    <source>
        <dbReference type="Proteomes" id="UP000077202"/>
    </source>
</evidence>
<keyword evidence="5" id="KW-0560">Oxidoreductase</keyword>
<comment type="similarity">
    <text evidence="2">Belongs to the fatty acid desaturase type 1 family.</text>
</comment>
<gene>
    <name evidence="11" type="ORF">AXG93_107s1100</name>
</gene>
<feature type="transmembrane region" description="Helical" evidence="9">
    <location>
        <begin position="167"/>
        <end position="187"/>
    </location>
</feature>
<evidence type="ECO:0000256" key="1">
    <source>
        <dbReference type="ARBA" id="ARBA00004141"/>
    </source>
</evidence>
<dbReference type="Gene3D" id="3.10.120.10">
    <property type="entry name" value="Cytochrome b5-like heme/steroid binding domain"/>
    <property type="match status" value="1"/>
</dbReference>
<proteinExistence type="inferred from homology"/>
<comment type="subcellular location">
    <subcellularLocation>
        <location evidence="1">Membrane</location>
        <topology evidence="1">Multi-pass membrane protein</topology>
    </subcellularLocation>
</comment>
<evidence type="ECO:0000256" key="6">
    <source>
        <dbReference type="ARBA" id="ARBA00023098"/>
    </source>
</evidence>
<reference evidence="11" key="1">
    <citation type="submission" date="2016-03" db="EMBL/GenBank/DDBJ databases">
        <title>Mechanisms controlling the formation of the plant cell surface in tip-growing cells are functionally conserved among land plants.</title>
        <authorList>
            <person name="Honkanen S."/>
            <person name="Jones V.A."/>
            <person name="Morieri G."/>
            <person name="Champion C."/>
            <person name="Hetherington A.J."/>
            <person name="Kelly S."/>
            <person name="Saint-Marcoux D."/>
            <person name="Proust H."/>
            <person name="Prescott H."/>
            <person name="Dolan L."/>
        </authorList>
    </citation>
    <scope>NUCLEOTIDE SEQUENCE [LARGE SCALE GENOMIC DNA]</scope>
    <source>
        <tissue evidence="11">Whole gametophyte</tissue>
    </source>
</reference>
<dbReference type="SUPFAM" id="SSF55856">
    <property type="entry name" value="Cytochrome b5-like heme/steroid binding domain"/>
    <property type="match status" value="1"/>
</dbReference>
<dbReference type="InterPro" id="IPR001199">
    <property type="entry name" value="Cyt_B5-like_heme/steroid-bd"/>
</dbReference>
<keyword evidence="4 9" id="KW-1133">Transmembrane helix</keyword>
<keyword evidence="6" id="KW-0443">Lipid metabolism</keyword>
<sequence length="534" mass="60569">MASSTTTAVKQSSGGLWSKWGTGSNLSFVSRKEQQQQQQQSSPEASTPAAQQEKSISRESIPEGFLTVEEVSKHDNPSDCWIVINDKVYDVSAFGKTHPGGPVIFTQAGRDATDSFKVFHSAKAWQFLQDLYIGDLYNAEPVSELVKDYRDLRTAFMRSQLFKSSKMYYVTKCVTNFAILAASLAVIAWSQTYLAVLCSSFLLALFWQQCGWLSHDFLHHQVTENRSLNTYFGGLFWGNFAQGYSVGWWKTKHNVHHAATNECDDKYQPIDPDIDTVPLLAWSKEILATVDDQFFRSIISVQHLLFFPLLFLARFSWLHSSWAHASNFEMPRYMRWAEKASLLGHYGASIGAAFYILPIPQAICWLFLSQLFCGALLSIVFVISHNGMDVYNDPRDFVTAQVTSTRNIEGNFFNDWFTGGLNRQIEHHLFPSLPRHNLAKVAPHVKALCAKHGLHYEELSLGTGVCRVFNRLVEVAYAAKLEQGNSTREGDSNLDFLFLMLHTFSNIRLHAFKFQLQLIVFSNHRLLQLGDLQN</sequence>
<evidence type="ECO:0000256" key="2">
    <source>
        <dbReference type="ARBA" id="ARBA00009295"/>
    </source>
</evidence>
<keyword evidence="3 9" id="KW-0812">Transmembrane</keyword>
<dbReference type="PANTHER" id="PTHR19353:SF88">
    <property type="entry name" value="DELTA(5) FATTY ACID DESATURASE FAT-4"/>
    <property type="match status" value="1"/>
</dbReference>
<dbReference type="CDD" id="cd03506">
    <property type="entry name" value="Delta6-FADS-like"/>
    <property type="match status" value="1"/>
</dbReference>
<keyword evidence="7 9" id="KW-0472">Membrane</keyword>
<dbReference type="SMART" id="SM01117">
    <property type="entry name" value="Cyt-b5"/>
    <property type="match status" value="1"/>
</dbReference>
<dbReference type="Pfam" id="PF00487">
    <property type="entry name" value="FA_desaturase"/>
    <property type="match status" value="1"/>
</dbReference>
<dbReference type="AlphaFoldDB" id="A0A176WHX2"/>
<protein>
    <recommendedName>
        <fullName evidence="10">Cytochrome b5 heme-binding domain-containing protein</fullName>
    </recommendedName>
</protein>
<accession>A0A176WHX2</accession>
<dbReference type="GO" id="GO:0006629">
    <property type="term" value="P:lipid metabolic process"/>
    <property type="evidence" value="ECO:0007669"/>
    <property type="project" value="UniProtKB-KW"/>
</dbReference>
<evidence type="ECO:0000256" key="8">
    <source>
        <dbReference type="SAM" id="MobiDB-lite"/>
    </source>
</evidence>
<evidence type="ECO:0000259" key="10">
    <source>
        <dbReference type="PROSITE" id="PS50255"/>
    </source>
</evidence>
<keyword evidence="12" id="KW-1185">Reference proteome</keyword>
<evidence type="ECO:0000256" key="3">
    <source>
        <dbReference type="ARBA" id="ARBA00022692"/>
    </source>
</evidence>
<organism evidence="11 12">
    <name type="scientific">Marchantia polymorpha subsp. ruderalis</name>
    <dbReference type="NCBI Taxonomy" id="1480154"/>
    <lineage>
        <taxon>Eukaryota</taxon>
        <taxon>Viridiplantae</taxon>
        <taxon>Streptophyta</taxon>
        <taxon>Embryophyta</taxon>
        <taxon>Marchantiophyta</taxon>
        <taxon>Marchantiopsida</taxon>
        <taxon>Marchantiidae</taxon>
        <taxon>Marchantiales</taxon>
        <taxon>Marchantiaceae</taxon>
        <taxon>Marchantia</taxon>
    </lineage>
</organism>
<dbReference type="PANTHER" id="PTHR19353">
    <property type="entry name" value="FATTY ACID DESATURASE 2"/>
    <property type="match status" value="1"/>
</dbReference>
<evidence type="ECO:0000256" key="5">
    <source>
        <dbReference type="ARBA" id="ARBA00023002"/>
    </source>
</evidence>
<name>A0A176WHX2_MARPO</name>
<dbReference type="GO" id="GO:0016717">
    <property type="term" value="F:oxidoreductase activity, acting on paired donors, with oxidation of a pair of donors resulting in the reduction of molecular oxygen to two molecules of water"/>
    <property type="evidence" value="ECO:0007669"/>
    <property type="project" value="TreeGrafter"/>
</dbReference>
<feature type="compositionally biased region" description="Low complexity" evidence="8">
    <location>
        <begin position="35"/>
        <end position="52"/>
    </location>
</feature>
<evidence type="ECO:0000256" key="9">
    <source>
        <dbReference type="SAM" id="Phobius"/>
    </source>
</evidence>
<dbReference type="Proteomes" id="UP000077202">
    <property type="component" value="Unassembled WGS sequence"/>
</dbReference>
<dbReference type="PROSITE" id="PS50255">
    <property type="entry name" value="CYTOCHROME_B5_2"/>
    <property type="match status" value="1"/>
</dbReference>
<dbReference type="Pfam" id="PF00173">
    <property type="entry name" value="Cyt-b5"/>
    <property type="match status" value="1"/>
</dbReference>
<dbReference type="InterPro" id="IPR012171">
    <property type="entry name" value="Fatty_acid_desaturase"/>
</dbReference>
<dbReference type="GO" id="GO:0016020">
    <property type="term" value="C:membrane"/>
    <property type="evidence" value="ECO:0007669"/>
    <property type="project" value="UniProtKB-SubCell"/>
</dbReference>
<dbReference type="InterPro" id="IPR036400">
    <property type="entry name" value="Cyt_B5-like_heme/steroid_sf"/>
</dbReference>
<evidence type="ECO:0000313" key="11">
    <source>
        <dbReference type="EMBL" id="OAE32727.1"/>
    </source>
</evidence>
<comment type="caution">
    <text evidence="11">The sequence shown here is derived from an EMBL/GenBank/DDBJ whole genome shotgun (WGS) entry which is preliminary data.</text>
</comment>
<feature type="domain" description="Cytochrome b5 heme-binding" evidence="10">
    <location>
        <begin position="63"/>
        <end position="137"/>
    </location>
</feature>
<feature type="transmembrane region" description="Helical" evidence="9">
    <location>
        <begin position="303"/>
        <end position="320"/>
    </location>
</feature>
<dbReference type="EMBL" id="LVLJ01000744">
    <property type="protein sequence ID" value="OAE32727.1"/>
    <property type="molecule type" value="Genomic_DNA"/>
</dbReference>
<feature type="transmembrane region" description="Helical" evidence="9">
    <location>
        <begin position="193"/>
        <end position="213"/>
    </location>
</feature>
<feature type="compositionally biased region" description="Polar residues" evidence="8">
    <location>
        <begin position="1"/>
        <end position="28"/>
    </location>
</feature>